<accession>A0A0K2T8L2</accession>
<feature type="non-terminal residue" evidence="1">
    <location>
        <position position="1"/>
    </location>
</feature>
<reference evidence="1" key="1">
    <citation type="submission" date="2014-05" db="EMBL/GenBank/DDBJ databases">
        <authorList>
            <person name="Chronopoulou M."/>
        </authorList>
    </citation>
    <scope>NUCLEOTIDE SEQUENCE</scope>
    <source>
        <tissue evidence="1">Whole organism</tissue>
    </source>
</reference>
<dbReference type="AlphaFoldDB" id="A0A0K2T8L2"/>
<organism evidence="1">
    <name type="scientific">Lepeophtheirus salmonis</name>
    <name type="common">Salmon louse</name>
    <name type="synonym">Caligus salmonis</name>
    <dbReference type="NCBI Taxonomy" id="72036"/>
    <lineage>
        <taxon>Eukaryota</taxon>
        <taxon>Metazoa</taxon>
        <taxon>Ecdysozoa</taxon>
        <taxon>Arthropoda</taxon>
        <taxon>Crustacea</taxon>
        <taxon>Multicrustacea</taxon>
        <taxon>Hexanauplia</taxon>
        <taxon>Copepoda</taxon>
        <taxon>Siphonostomatoida</taxon>
        <taxon>Caligidae</taxon>
        <taxon>Lepeophtheirus</taxon>
    </lineage>
</organism>
<dbReference type="EMBL" id="HACA01004455">
    <property type="protein sequence ID" value="CDW21816.1"/>
    <property type="molecule type" value="Transcribed_RNA"/>
</dbReference>
<proteinExistence type="predicted"/>
<name>A0A0K2T8L2_LEPSM</name>
<sequence>YLKKLIGAPPPPPSPNCTPNVRGIFPKTRCNPPLILDQVPLGTFFLTVPKNKPNIRGTIWEGGCEGFLEVT</sequence>
<protein>
    <submittedName>
        <fullName evidence="1">Uncharacterized protein</fullName>
    </submittedName>
</protein>
<evidence type="ECO:0000313" key="1">
    <source>
        <dbReference type="EMBL" id="CDW21816.1"/>
    </source>
</evidence>